<protein>
    <submittedName>
        <fullName evidence="1">Uncharacterized protein</fullName>
    </submittedName>
</protein>
<reference evidence="1 2" key="1">
    <citation type="submission" date="2019-02" db="EMBL/GenBank/DDBJ databases">
        <title>Deep-cultivation of Planctomycetes and their phenomic and genomic characterization uncovers novel biology.</title>
        <authorList>
            <person name="Wiegand S."/>
            <person name="Jogler M."/>
            <person name="Boedeker C."/>
            <person name="Pinto D."/>
            <person name="Vollmers J."/>
            <person name="Rivas-Marin E."/>
            <person name="Kohn T."/>
            <person name="Peeters S.H."/>
            <person name="Heuer A."/>
            <person name="Rast P."/>
            <person name="Oberbeckmann S."/>
            <person name="Bunk B."/>
            <person name="Jeske O."/>
            <person name="Meyerdierks A."/>
            <person name="Storesund J.E."/>
            <person name="Kallscheuer N."/>
            <person name="Luecker S."/>
            <person name="Lage O.M."/>
            <person name="Pohl T."/>
            <person name="Merkel B.J."/>
            <person name="Hornburger P."/>
            <person name="Mueller R.-W."/>
            <person name="Bruemmer F."/>
            <person name="Labrenz M."/>
            <person name="Spormann A.M."/>
            <person name="Op Den Camp H."/>
            <person name="Overmann J."/>
            <person name="Amann R."/>
            <person name="Jetten M.S.M."/>
            <person name="Mascher T."/>
            <person name="Medema M.H."/>
            <person name="Devos D.P."/>
            <person name="Kaster A.-K."/>
            <person name="Ovreas L."/>
            <person name="Rohde M."/>
            <person name="Galperin M.Y."/>
            <person name="Jogler C."/>
        </authorList>
    </citation>
    <scope>NUCLEOTIDE SEQUENCE [LARGE SCALE GENOMIC DNA]</scope>
    <source>
        <strain evidence="1 2">Poly59</strain>
    </source>
</reference>
<dbReference type="AlphaFoldDB" id="A0A5C6ER90"/>
<dbReference type="EMBL" id="SJPX01000003">
    <property type="protein sequence ID" value="TWU51145.1"/>
    <property type="molecule type" value="Genomic_DNA"/>
</dbReference>
<comment type="caution">
    <text evidence="1">The sequence shown here is derived from an EMBL/GenBank/DDBJ whole genome shotgun (WGS) entry which is preliminary data.</text>
</comment>
<dbReference type="RefSeq" id="WP_146534566.1">
    <property type="nucleotide sequence ID" value="NZ_SJPX01000003.1"/>
</dbReference>
<keyword evidence="2" id="KW-1185">Reference proteome</keyword>
<evidence type="ECO:0000313" key="1">
    <source>
        <dbReference type="EMBL" id="TWU51145.1"/>
    </source>
</evidence>
<name>A0A5C6ER90_9BACT</name>
<gene>
    <name evidence="1" type="ORF">Poly59_27350</name>
</gene>
<dbReference type="OrthoDB" id="278151at2"/>
<sequence length="220" mass="25048">MPSSTRPSPPSSNLVDANYRFLVGIKDDISTLDLFAADPEGYAKYLAWYESRQDFRRVFSLNATIESRLAAYLRLVAARGQRFCLGVNAIPSSKWLRERLDIHRNTMAKYVKDAQTTRRVQLSLNTASRMAFAAAIYPPPTKLEKNAVASVWDNRLDLIDDYHLTGKNKRDMVRYLAPITRSGTNDLFTIPKNYPCSYDLDPKGQPMKRISAHTARRAKK</sequence>
<proteinExistence type="predicted"/>
<accession>A0A5C6ER90</accession>
<organism evidence="1 2">
    <name type="scientific">Rubripirellula reticaptiva</name>
    <dbReference type="NCBI Taxonomy" id="2528013"/>
    <lineage>
        <taxon>Bacteria</taxon>
        <taxon>Pseudomonadati</taxon>
        <taxon>Planctomycetota</taxon>
        <taxon>Planctomycetia</taxon>
        <taxon>Pirellulales</taxon>
        <taxon>Pirellulaceae</taxon>
        <taxon>Rubripirellula</taxon>
    </lineage>
</organism>
<dbReference type="Proteomes" id="UP000317977">
    <property type="component" value="Unassembled WGS sequence"/>
</dbReference>
<evidence type="ECO:0000313" key="2">
    <source>
        <dbReference type="Proteomes" id="UP000317977"/>
    </source>
</evidence>